<dbReference type="AlphaFoldDB" id="A0AAV9KJB3"/>
<keyword evidence="2" id="KW-1185">Reference proteome</keyword>
<sequence>MRWLNNGDCPMSTWEEVLTWSIKRAKGKSQASKIFKMVFAEYTYAIWIVRNHRLFEQRSKSVETIAKDLAYICNVRATPDIQAVVSSLKF</sequence>
<organism evidence="1 2">
    <name type="scientific">Solanum pinnatisectum</name>
    <name type="common">tansyleaf nightshade</name>
    <dbReference type="NCBI Taxonomy" id="50273"/>
    <lineage>
        <taxon>Eukaryota</taxon>
        <taxon>Viridiplantae</taxon>
        <taxon>Streptophyta</taxon>
        <taxon>Embryophyta</taxon>
        <taxon>Tracheophyta</taxon>
        <taxon>Spermatophyta</taxon>
        <taxon>Magnoliopsida</taxon>
        <taxon>eudicotyledons</taxon>
        <taxon>Gunneridae</taxon>
        <taxon>Pentapetalae</taxon>
        <taxon>asterids</taxon>
        <taxon>lamiids</taxon>
        <taxon>Solanales</taxon>
        <taxon>Solanaceae</taxon>
        <taxon>Solanoideae</taxon>
        <taxon>Solaneae</taxon>
        <taxon>Solanum</taxon>
    </lineage>
</organism>
<proteinExistence type="predicted"/>
<evidence type="ECO:0000313" key="2">
    <source>
        <dbReference type="Proteomes" id="UP001311915"/>
    </source>
</evidence>
<reference evidence="1 2" key="1">
    <citation type="submission" date="2023-10" db="EMBL/GenBank/DDBJ databases">
        <title>Genome-Wide Identification Analysis in wild type Solanum Pinnatisectum Reveals Some Genes Defensing Phytophthora Infestans.</title>
        <authorList>
            <person name="Sun C."/>
        </authorList>
    </citation>
    <scope>NUCLEOTIDE SEQUENCE [LARGE SCALE GENOMIC DNA]</scope>
    <source>
        <strain evidence="1">LQN</strain>
        <tissue evidence="1">Leaf</tissue>
    </source>
</reference>
<gene>
    <name evidence="1" type="ORF">R3W88_019437</name>
</gene>
<comment type="caution">
    <text evidence="1">The sequence shown here is derived from an EMBL/GenBank/DDBJ whole genome shotgun (WGS) entry which is preliminary data.</text>
</comment>
<evidence type="ECO:0000313" key="1">
    <source>
        <dbReference type="EMBL" id="KAK4713530.1"/>
    </source>
</evidence>
<name>A0AAV9KJB3_9SOLN</name>
<accession>A0AAV9KJB3</accession>
<protein>
    <submittedName>
        <fullName evidence="1">Uncharacterized protein</fullName>
    </submittedName>
</protein>
<dbReference type="EMBL" id="JAWPEI010000010">
    <property type="protein sequence ID" value="KAK4713530.1"/>
    <property type="molecule type" value="Genomic_DNA"/>
</dbReference>
<dbReference type="Proteomes" id="UP001311915">
    <property type="component" value="Unassembled WGS sequence"/>
</dbReference>